<dbReference type="PANTHER" id="PTHR33210">
    <property type="entry name" value="PROTODERMAL FACTOR 1"/>
    <property type="match status" value="1"/>
</dbReference>
<dbReference type="InterPro" id="IPR039923">
    <property type="entry name" value="Protodermal_1"/>
</dbReference>
<accession>A0ABR2RSU6</accession>
<evidence type="ECO:0000313" key="2">
    <source>
        <dbReference type="EMBL" id="KAK9015920.1"/>
    </source>
</evidence>
<dbReference type="PANTHER" id="PTHR33210:SF16">
    <property type="entry name" value="OS04G0517000 PROTEIN"/>
    <property type="match status" value="1"/>
</dbReference>
<reference evidence="2 3" key="1">
    <citation type="journal article" date="2024" name="G3 (Bethesda)">
        <title>Genome assembly of Hibiscus sabdariffa L. provides insights into metabolisms of medicinal natural products.</title>
        <authorList>
            <person name="Kim T."/>
        </authorList>
    </citation>
    <scope>NUCLEOTIDE SEQUENCE [LARGE SCALE GENOMIC DNA]</scope>
    <source>
        <strain evidence="2">TK-2024</strain>
        <tissue evidence="2">Old leaves</tissue>
    </source>
</reference>
<keyword evidence="3" id="KW-1185">Reference proteome</keyword>
<organism evidence="2 3">
    <name type="scientific">Hibiscus sabdariffa</name>
    <name type="common">roselle</name>
    <dbReference type="NCBI Taxonomy" id="183260"/>
    <lineage>
        <taxon>Eukaryota</taxon>
        <taxon>Viridiplantae</taxon>
        <taxon>Streptophyta</taxon>
        <taxon>Embryophyta</taxon>
        <taxon>Tracheophyta</taxon>
        <taxon>Spermatophyta</taxon>
        <taxon>Magnoliopsida</taxon>
        <taxon>eudicotyledons</taxon>
        <taxon>Gunneridae</taxon>
        <taxon>Pentapetalae</taxon>
        <taxon>rosids</taxon>
        <taxon>malvids</taxon>
        <taxon>Malvales</taxon>
        <taxon>Malvaceae</taxon>
        <taxon>Malvoideae</taxon>
        <taxon>Hibiscus</taxon>
    </lineage>
</organism>
<dbReference type="Proteomes" id="UP001396334">
    <property type="component" value="Unassembled WGS sequence"/>
</dbReference>
<protein>
    <submittedName>
        <fullName evidence="2">Uncharacterized protein</fullName>
    </submittedName>
</protein>
<proteinExistence type="predicted"/>
<evidence type="ECO:0000313" key="3">
    <source>
        <dbReference type="Proteomes" id="UP001396334"/>
    </source>
</evidence>
<comment type="caution">
    <text evidence="2">The sequence shown here is derived from an EMBL/GenBank/DDBJ whole genome shotgun (WGS) entry which is preliminary data.</text>
</comment>
<dbReference type="EMBL" id="JBBPBN010000021">
    <property type="protein sequence ID" value="KAK9015920.1"/>
    <property type="molecule type" value="Genomic_DNA"/>
</dbReference>
<evidence type="ECO:0000256" key="1">
    <source>
        <dbReference type="SAM" id="SignalP"/>
    </source>
</evidence>
<feature type="signal peptide" evidence="1">
    <location>
        <begin position="1"/>
        <end position="26"/>
    </location>
</feature>
<feature type="chain" id="PRO_5046659520" evidence="1">
    <location>
        <begin position="27"/>
        <end position="273"/>
    </location>
</feature>
<keyword evidence="1" id="KW-0732">Signal</keyword>
<sequence length="273" mass="30575">MKMATSVALSRLILFLFFTYFAAVSAATSTTTTLRPHSGFIYSRTRGRCTPQFWSSRREAWPRMVPHGSTVTKVFGSRASERFRSDMTLLEERAGNEDVFSELLKQASAALLNSYARKGFPYSAWEVKTLMIQGLVSESAAARLTKRFSVANDACIGVEELLGLGTSKMLVYYFDSKSPAFSMFLVNPYGFFYSLWLHFLTYNLRSVLLEPALLSIVCLQTAQKMEMTGRAVLEGIGRRPDEGIWAIKAPFNIVEIRVYLKCAGPGCNESCFC</sequence>
<gene>
    <name evidence="2" type="ORF">V6N11_007008</name>
</gene>
<name>A0ABR2RSU6_9ROSI</name>